<evidence type="ECO:0000313" key="2">
    <source>
        <dbReference type="EMBL" id="KAL2628844.1"/>
    </source>
</evidence>
<sequence>MCRTFVGALRPDETTADQLTCSWCSRKLQRIRGRRKAPNQGSGTPPLVSPAGSVEVLGLREDTPSRNASAGVKWPQGPSASPISTVCSWLRVPMCCYRWDLRLPEPPIPREVLLNSAPGYDRDGANSILVARSKAARHDWGLRSGGLGWYNSFAG</sequence>
<name>A0ABD1YEN0_9MARC</name>
<dbReference type="Proteomes" id="UP001605036">
    <property type="component" value="Unassembled WGS sequence"/>
</dbReference>
<evidence type="ECO:0000313" key="3">
    <source>
        <dbReference type="Proteomes" id="UP001605036"/>
    </source>
</evidence>
<proteinExistence type="predicted"/>
<evidence type="ECO:0000256" key="1">
    <source>
        <dbReference type="SAM" id="MobiDB-lite"/>
    </source>
</evidence>
<keyword evidence="3" id="KW-1185">Reference proteome</keyword>
<gene>
    <name evidence="2" type="ORF">R1flu_013530</name>
</gene>
<organism evidence="2 3">
    <name type="scientific">Riccia fluitans</name>
    <dbReference type="NCBI Taxonomy" id="41844"/>
    <lineage>
        <taxon>Eukaryota</taxon>
        <taxon>Viridiplantae</taxon>
        <taxon>Streptophyta</taxon>
        <taxon>Embryophyta</taxon>
        <taxon>Marchantiophyta</taxon>
        <taxon>Marchantiopsida</taxon>
        <taxon>Marchantiidae</taxon>
        <taxon>Marchantiales</taxon>
        <taxon>Ricciaceae</taxon>
        <taxon>Riccia</taxon>
    </lineage>
</organism>
<reference evidence="2 3" key="1">
    <citation type="submission" date="2024-09" db="EMBL/GenBank/DDBJ databases">
        <title>Chromosome-scale assembly of Riccia fluitans.</title>
        <authorList>
            <person name="Paukszto L."/>
            <person name="Sawicki J."/>
            <person name="Karawczyk K."/>
            <person name="Piernik-Szablinska J."/>
            <person name="Szczecinska M."/>
            <person name="Mazdziarz M."/>
        </authorList>
    </citation>
    <scope>NUCLEOTIDE SEQUENCE [LARGE SCALE GENOMIC DNA]</scope>
    <source>
        <strain evidence="2">Rf_01</strain>
        <tissue evidence="2">Aerial parts of the thallus</tissue>
    </source>
</reference>
<comment type="caution">
    <text evidence="2">The sequence shown here is derived from an EMBL/GenBank/DDBJ whole genome shotgun (WGS) entry which is preliminary data.</text>
</comment>
<dbReference type="EMBL" id="JBHFFA010000004">
    <property type="protein sequence ID" value="KAL2628844.1"/>
    <property type="molecule type" value="Genomic_DNA"/>
</dbReference>
<feature type="region of interest" description="Disordered" evidence="1">
    <location>
        <begin position="34"/>
        <end position="78"/>
    </location>
</feature>
<accession>A0ABD1YEN0</accession>
<protein>
    <submittedName>
        <fullName evidence="2">Uncharacterized protein</fullName>
    </submittedName>
</protein>
<dbReference type="AlphaFoldDB" id="A0ABD1YEN0"/>